<dbReference type="CDD" id="cd00838">
    <property type="entry name" value="MPP_superfamily"/>
    <property type="match status" value="1"/>
</dbReference>
<dbReference type="Pfam" id="PF12850">
    <property type="entry name" value="Metallophos_2"/>
    <property type="match status" value="1"/>
</dbReference>
<evidence type="ECO:0000313" key="3">
    <source>
        <dbReference type="EMBL" id="MBR0666236.1"/>
    </source>
</evidence>
<evidence type="ECO:0000256" key="1">
    <source>
        <dbReference type="ARBA" id="ARBA00008950"/>
    </source>
</evidence>
<evidence type="ECO:0000313" key="4">
    <source>
        <dbReference type="Proteomes" id="UP001196870"/>
    </source>
</evidence>
<sequence length="246" mass="26903">MLIALLADIHSNLEAFRACLDDAERHGAARLVLLGDLVGYGADPLAVTRLAMERVAGGAIAILGNHDAAAIGRPHRMNPEAEAAILWTRTALDAEARGFLATLPLEREEEDRLYVHADASRPEAWRYITDAEEARRSMEAVPHRLTFAGHVHVPQLYGLTATEKITRFRPVSGVPVPLLRPRRWCAVMGAVGQPRDGDPAACYGLYDTDRSQLAWMRVPYDVATTAGKIRAAGLPERLAARLFRGA</sequence>
<dbReference type="InterPro" id="IPR050126">
    <property type="entry name" value="Ap4A_hydrolase"/>
</dbReference>
<dbReference type="InterPro" id="IPR029052">
    <property type="entry name" value="Metallo-depent_PP-like"/>
</dbReference>
<dbReference type="PANTHER" id="PTHR42850:SF2">
    <property type="entry name" value="BLL5683 PROTEIN"/>
    <property type="match status" value="1"/>
</dbReference>
<dbReference type="PANTHER" id="PTHR42850">
    <property type="entry name" value="METALLOPHOSPHOESTERASE"/>
    <property type="match status" value="1"/>
</dbReference>
<protein>
    <submittedName>
        <fullName evidence="3">Metallophosphoesterase family protein</fullName>
    </submittedName>
</protein>
<accession>A0ABS5F127</accession>
<dbReference type="SUPFAM" id="SSF56300">
    <property type="entry name" value="Metallo-dependent phosphatases"/>
    <property type="match status" value="1"/>
</dbReference>
<dbReference type="Proteomes" id="UP001196870">
    <property type="component" value="Unassembled WGS sequence"/>
</dbReference>
<organism evidence="3 4">
    <name type="scientific">Plastoroseomonas hellenica</name>
    <dbReference type="NCBI Taxonomy" id="2687306"/>
    <lineage>
        <taxon>Bacteria</taxon>
        <taxon>Pseudomonadati</taxon>
        <taxon>Pseudomonadota</taxon>
        <taxon>Alphaproteobacteria</taxon>
        <taxon>Acetobacterales</taxon>
        <taxon>Acetobacteraceae</taxon>
        <taxon>Plastoroseomonas</taxon>
    </lineage>
</organism>
<dbReference type="RefSeq" id="WP_211853910.1">
    <property type="nucleotide sequence ID" value="NZ_JAAGBB010000021.1"/>
</dbReference>
<feature type="domain" description="Calcineurin-like phosphoesterase" evidence="2">
    <location>
        <begin position="1"/>
        <end position="209"/>
    </location>
</feature>
<name>A0ABS5F127_9PROT</name>
<dbReference type="InterPro" id="IPR011152">
    <property type="entry name" value="Pesterase_MJ0912"/>
</dbReference>
<dbReference type="EMBL" id="JAAGBB010000021">
    <property type="protein sequence ID" value="MBR0666236.1"/>
    <property type="molecule type" value="Genomic_DNA"/>
</dbReference>
<reference evidence="4" key="1">
    <citation type="journal article" date="2021" name="Syst. Appl. Microbiol.">
        <title>Roseomonas hellenica sp. nov., isolated from roots of wild-growing Alkanna tinctoria.</title>
        <authorList>
            <person name="Rat A."/>
            <person name="Naranjo H.D."/>
            <person name="Lebbe L."/>
            <person name="Cnockaert M."/>
            <person name="Krigas N."/>
            <person name="Grigoriadou K."/>
            <person name="Maloupa E."/>
            <person name="Willems A."/>
        </authorList>
    </citation>
    <scope>NUCLEOTIDE SEQUENCE [LARGE SCALE GENOMIC DNA]</scope>
    <source>
        <strain evidence="4">LMG 31523</strain>
    </source>
</reference>
<comment type="similarity">
    <text evidence="1">Belongs to the metallophosphoesterase superfamily. YfcE family.</text>
</comment>
<dbReference type="PIRSF" id="PIRSF000883">
    <property type="entry name" value="Pesterase_MJ0912"/>
    <property type="match status" value="1"/>
</dbReference>
<evidence type="ECO:0000259" key="2">
    <source>
        <dbReference type="Pfam" id="PF12850"/>
    </source>
</evidence>
<proteinExistence type="inferred from homology"/>
<dbReference type="Gene3D" id="3.60.21.10">
    <property type="match status" value="1"/>
</dbReference>
<dbReference type="InterPro" id="IPR024654">
    <property type="entry name" value="Calcineurin-like_PHP_lpxH"/>
</dbReference>
<comment type="caution">
    <text evidence="3">The sequence shown here is derived from an EMBL/GenBank/DDBJ whole genome shotgun (WGS) entry which is preliminary data.</text>
</comment>
<keyword evidence="4" id="KW-1185">Reference proteome</keyword>
<gene>
    <name evidence="3" type="ORF">GXW71_17880</name>
</gene>